<keyword evidence="7" id="KW-0175">Coiled coil</keyword>
<dbReference type="InterPro" id="IPR027417">
    <property type="entry name" value="P-loop_NTPase"/>
</dbReference>
<dbReference type="Gene3D" id="3.40.50.300">
    <property type="entry name" value="P-loop containing nucleotide triphosphate hydrolases"/>
    <property type="match status" value="1"/>
</dbReference>
<dbReference type="PROSITE" id="PS50005">
    <property type="entry name" value="TPR"/>
    <property type="match status" value="2"/>
</dbReference>
<dbReference type="SUPFAM" id="SSF48452">
    <property type="entry name" value="TPR-like"/>
    <property type="match status" value="2"/>
</dbReference>
<dbReference type="GO" id="GO:0005737">
    <property type="term" value="C:cytoplasm"/>
    <property type="evidence" value="ECO:0007669"/>
    <property type="project" value="TreeGrafter"/>
</dbReference>
<dbReference type="AlphaFoldDB" id="A0A251X8T1"/>
<keyword evidence="3" id="KW-0963">Cytoplasm</keyword>
<dbReference type="RefSeq" id="WP_086488187.1">
    <property type="nucleotide sequence ID" value="NZ_MSLT01000012.1"/>
</dbReference>
<dbReference type="SUPFAM" id="SSF52540">
    <property type="entry name" value="P-loop containing nucleoside triphosphate hydrolases"/>
    <property type="match status" value="1"/>
</dbReference>
<evidence type="ECO:0000256" key="5">
    <source>
        <dbReference type="ARBA" id="ARBA00022737"/>
    </source>
</evidence>
<evidence type="ECO:0000256" key="9">
    <source>
        <dbReference type="ARBA" id="ARBA00023212"/>
    </source>
</evidence>
<dbReference type="Pfam" id="PF13424">
    <property type="entry name" value="TPR_12"/>
    <property type="match status" value="2"/>
</dbReference>
<dbReference type="GO" id="GO:0005871">
    <property type="term" value="C:kinesin complex"/>
    <property type="evidence" value="ECO:0007669"/>
    <property type="project" value="InterPro"/>
</dbReference>
<evidence type="ECO:0000256" key="3">
    <source>
        <dbReference type="ARBA" id="ARBA00022490"/>
    </source>
</evidence>
<dbReference type="EMBL" id="MSLT01000012">
    <property type="protein sequence ID" value="OUD14406.1"/>
    <property type="molecule type" value="Genomic_DNA"/>
</dbReference>
<dbReference type="Pfam" id="PF13476">
    <property type="entry name" value="AAA_23"/>
    <property type="match status" value="1"/>
</dbReference>
<dbReference type="SMART" id="SM00028">
    <property type="entry name" value="TPR"/>
    <property type="match status" value="6"/>
</dbReference>
<feature type="domain" description="AAA+ ATPase" evidence="11">
    <location>
        <begin position="489"/>
        <end position="846"/>
    </location>
</feature>
<comment type="subcellular location">
    <subcellularLocation>
        <location evidence="1">Cytoplasm</location>
        <location evidence="1">Cytoskeleton</location>
    </subcellularLocation>
</comment>
<dbReference type="InterPro" id="IPR019734">
    <property type="entry name" value="TPR_rpt"/>
</dbReference>
<proteinExistence type="inferred from homology"/>
<dbReference type="PRINTS" id="PR00381">
    <property type="entry name" value="KINESINLIGHT"/>
</dbReference>
<feature type="repeat" description="TPR" evidence="10">
    <location>
        <begin position="136"/>
        <end position="169"/>
    </location>
</feature>
<keyword evidence="5" id="KW-0677">Repeat</keyword>
<dbReference type="SMART" id="SM00382">
    <property type="entry name" value="AAA"/>
    <property type="match status" value="1"/>
</dbReference>
<accession>A0A251X8T1</accession>
<dbReference type="GO" id="GO:0016887">
    <property type="term" value="F:ATP hydrolysis activity"/>
    <property type="evidence" value="ECO:0007669"/>
    <property type="project" value="InterPro"/>
</dbReference>
<dbReference type="PANTHER" id="PTHR45783:SF3">
    <property type="entry name" value="KINESIN LIGHT CHAIN"/>
    <property type="match status" value="1"/>
</dbReference>
<dbReference type="GO" id="GO:0005524">
    <property type="term" value="F:ATP binding"/>
    <property type="evidence" value="ECO:0007669"/>
    <property type="project" value="InterPro"/>
</dbReference>
<feature type="repeat" description="TPR" evidence="10">
    <location>
        <begin position="178"/>
        <end position="211"/>
    </location>
</feature>
<dbReference type="Proteomes" id="UP000194798">
    <property type="component" value="Unassembled WGS sequence"/>
</dbReference>
<evidence type="ECO:0000313" key="13">
    <source>
        <dbReference type="Proteomes" id="UP000194798"/>
    </source>
</evidence>
<organism evidence="12 13">
    <name type="scientific">Thioflexithrix psekupsensis</name>
    <dbReference type="NCBI Taxonomy" id="1570016"/>
    <lineage>
        <taxon>Bacteria</taxon>
        <taxon>Pseudomonadati</taxon>
        <taxon>Pseudomonadota</taxon>
        <taxon>Gammaproteobacteria</taxon>
        <taxon>Thiotrichales</taxon>
        <taxon>Thioflexithrix</taxon>
    </lineage>
</organism>
<dbReference type="Pfam" id="PF13374">
    <property type="entry name" value="TPR_10"/>
    <property type="match status" value="1"/>
</dbReference>
<comment type="similarity">
    <text evidence="2">Belongs to the kinesin light chain family.</text>
</comment>
<dbReference type="InterPro" id="IPR011990">
    <property type="entry name" value="TPR-like_helical_dom_sf"/>
</dbReference>
<evidence type="ECO:0000256" key="10">
    <source>
        <dbReference type="PROSITE-ProRule" id="PRU00339"/>
    </source>
</evidence>
<dbReference type="Gene3D" id="1.25.40.10">
    <property type="entry name" value="Tetratricopeptide repeat domain"/>
    <property type="match status" value="2"/>
</dbReference>
<evidence type="ECO:0000256" key="1">
    <source>
        <dbReference type="ARBA" id="ARBA00004245"/>
    </source>
</evidence>
<evidence type="ECO:0000259" key="11">
    <source>
        <dbReference type="SMART" id="SM00382"/>
    </source>
</evidence>
<keyword evidence="6 10" id="KW-0802">TPR repeat</keyword>
<dbReference type="InterPro" id="IPR002151">
    <property type="entry name" value="Kinesin_light"/>
</dbReference>
<gene>
    <name evidence="12" type="ORF">TPSD3_08845</name>
</gene>
<keyword evidence="13" id="KW-1185">Reference proteome</keyword>
<keyword evidence="9" id="KW-0206">Cytoskeleton</keyword>
<protein>
    <recommendedName>
        <fullName evidence="11">AAA+ ATPase domain-containing protein</fullName>
    </recommendedName>
</protein>
<dbReference type="GO" id="GO:0006302">
    <property type="term" value="P:double-strand break repair"/>
    <property type="evidence" value="ECO:0007669"/>
    <property type="project" value="InterPro"/>
</dbReference>
<comment type="caution">
    <text evidence="12">The sequence shown here is derived from an EMBL/GenBank/DDBJ whole genome shotgun (WGS) entry which is preliminary data.</text>
</comment>
<evidence type="ECO:0000256" key="4">
    <source>
        <dbReference type="ARBA" id="ARBA00022701"/>
    </source>
</evidence>
<dbReference type="PANTHER" id="PTHR45783">
    <property type="entry name" value="KINESIN LIGHT CHAIN"/>
    <property type="match status" value="1"/>
</dbReference>
<dbReference type="OrthoDB" id="9815944at2"/>
<name>A0A251X8T1_9GAMM</name>
<reference evidence="12 13" key="1">
    <citation type="submission" date="2016-12" db="EMBL/GenBank/DDBJ databases">
        <title>Thioflexothrix psekupsii D3 genome sequencing and assembly.</title>
        <authorList>
            <person name="Fomenkov A."/>
            <person name="Vincze T."/>
            <person name="Grabovich M."/>
            <person name="Anton B.P."/>
            <person name="Dubinina G."/>
            <person name="Orlova M."/>
            <person name="Belousova E."/>
            <person name="Roberts R.J."/>
        </authorList>
    </citation>
    <scope>NUCLEOTIDE SEQUENCE [LARGE SCALE GENOMIC DNA]</scope>
    <source>
        <strain evidence="12">D3</strain>
    </source>
</reference>
<dbReference type="GO" id="GO:0019894">
    <property type="term" value="F:kinesin binding"/>
    <property type="evidence" value="ECO:0007669"/>
    <property type="project" value="TreeGrafter"/>
</dbReference>
<evidence type="ECO:0000256" key="2">
    <source>
        <dbReference type="ARBA" id="ARBA00009622"/>
    </source>
</evidence>
<evidence type="ECO:0000256" key="8">
    <source>
        <dbReference type="ARBA" id="ARBA00023175"/>
    </source>
</evidence>
<dbReference type="InterPro" id="IPR038729">
    <property type="entry name" value="Rad50/SbcC_AAA"/>
</dbReference>
<evidence type="ECO:0000256" key="7">
    <source>
        <dbReference type="ARBA" id="ARBA00023054"/>
    </source>
</evidence>
<dbReference type="InterPro" id="IPR003593">
    <property type="entry name" value="AAA+_ATPase"/>
</dbReference>
<dbReference type="GO" id="GO:0005874">
    <property type="term" value="C:microtubule"/>
    <property type="evidence" value="ECO:0007669"/>
    <property type="project" value="UniProtKB-KW"/>
</dbReference>
<keyword evidence="4" id="KW-0493">Microtubule</keyword>
<evidence type="ECO:0000313" key="12">
    <source>
        <dbReference type="EMBL" id="OUD14406.1"/>
    </source>
</evidence>
<evidence type="ECO:0000256" key="6">
    <source>
        <dbReference type="ARBA" id="ARBA00022803"/>
    </source>
</evidence>
<sequence length="909" mass="104090">MNFNKRLRVAKEKFEAGLTALNSAHYQEAVDCFLESAKLYKGIREQKQNYAVSLVNAANAYYRLGKYEEAKLRLDAAIPIQKKILGVDHPDLAASFDILASVYQEQDDHTAKAEVFYKKSLAIRKKHFGDRHPDVATSLNSLANVYKEQDNHTKAKEFYEEALDIRKQCLGDQHPDVAISLNNLANIYQEQNDYSKAILFYKESLAIFEKNFGSQHPNVAAVLNNLATLYEKQGDTPEAKELQAKALAIREGKLGVSHRETKQSLNNLANIIIQNPNTAKDITEIAVLHNVVLQFFMQQLEKTLFYFTLRTPRNDEQGRLSKGYWFLGEEEFLYFSFWKGIDSTNQMPTIALVLNIEQQLTIVFNGEDSPEKAQFLQDLTQLFDGFIQIDGEKRWEKTYSQPWENALEHFLIEKTQIDDYLTLKGGKIEDFGFIPEAEFLQSLRFIRLLSDKLKSGEIKQLTEIGKPLKLHSLQLENIGRFENLNIDLSRQITILIGENGSGKSSILKAIALALSGKAKNLDVELIQHYLRIEGTDEDGVKIFCEKGSIRLDLQINAAQSQIIELNDTELSGVKIKVFVDNDDEWLLATDNRFIDLVLGFPQGKKRDSKAIGNIVEPNLNDVLNLIEDRDISKWKADLVEWIVALYREPDAGIREKNLVQIQWVFDIFSKIISDTESNAIRLKTAVHDPATGEKDVIICTPDMPEGISLDLLSQGYTNIFIWVGRLVMRLYAALSAHQTAQKAEKHPFLRHPNARGKRYEANTIQDLHGIILIDEIDTYLHPMRQRSILRVLVETFPCLQFIVTSHSPMVLGYLRQWKQTSVYKIKDNVAIPVKHFYGRNEIDLFFEFYGIEARPPEIQRKIDDLYDFFDQEQLEPAKELLNELQEILGDDDPIVNELSASIHLMEKMK</sequence>
<keyword evidence="8" id="KW-0505">Motor protein</keyword>
<dbReference type="Pfam" id="PF13304">
    <property type="entry name" value="AAA_21"/>
    <property type="match status" value="1"/>
</dbReference>
<dbReference type="GO" id="GO:0007018">
    <property type="term" value="P:microtubule-based movement"/>
    <property type="evidence" value="ECO:0007669"/>
    <property type="project" value="TreeGrafter"/>
</dbReference>
<dbReference type="InterPro" id="IPR003959">
    <property type="entry name" value="ATPase_AAA_core"/>
</dbReference>